<dbReference type="PROSITE" id="PS51471">
    <property type="entry name" value="FE2OG_OXY"/>
    <property type="match status" value="1"/>
</dbReference>
<keyword evidence="9" id="KW-0847">Vitamin C</keyword>
<evidence type="ECO:0000256" key="8">
    <source>
        <dbReference type="ARBA" id="ARBA00022824"/>
    </source>
</evidence>
<dbReference type="InterPro" id="IPR011990">
    <property type="entry name" value="TPR-like_helical_dom_sf"/>
</dbReference>
<organism evidence="16 17">
    <name type="scientific">Petromyzon marinus</name>
    <name type="common">Sea lamprey</name>
    <dbReference type="NCBI Taxonomy" id="7757"/>
    <lineage>
        <taxon>Eukaryota</taxon>
        <taxon>Metazoa</taxon>
        <taxon>Chordata</taxon>
        <taxon>Craniata</taxon>
        <taxon>Vertebrata</taxon>
        <taxon>Cyclostomata</taxon>
        <taxon>Hyperoartia</taxon>
        <taxon>Petromyzontiformes</taxon>
        <taxon>Petromyzontidae</taxon>
        <taxon>Petromyzon</taxon>
    </lineage>
</organism>
<dbReference type="InterPro" id="IPR005123">
    <property type="entry name" value="Oxoglu/Fe-dep_dioxygenase_dom"/>
</dbReference>
<dbReference type="GO" id="GO:0031418">
    <property type="term" value="F:L-ascorbic acid binding"/>
    <property type="evidence" value="ECO:0007669"/>
    <property type="project" value="UniProtKB-KW"/>
</dbReference>
<evidence type="ECO:0000256" key="4">
    <source>
        <dbReference type="ARBA" id="ARBA00006511"/>
    </source>
</evidence>
<comment type="similarity">
    <text evidence="4">Belongs to the P4HA family.</text>
</comment>
<protein>
    <recommendedName>
        <fullName evidence="5">procollagen-proline 4-dioxygenase</fullName>
        <ecNumber evidence="5">1.14.11.2</ecNumber>
    </recommendedName>
</protein>
<comment type="subcellular location">
    <subcellularLocation>
        <location evidence="3">Endoplasmic reticulum lumen</location>
    </subcellularLocation>
</comment>
<dbReference type="FunFam" id="1.25.40.10:FF:000006">
    <property type="entry name" value="Prolyl 4-hydroxylase subunit alpha 2"/>
    <property type="match status" value="1"/>
</dbReference>
<dbReference type="InterPro" id="IPR044862">
    <property type="entry name" value="Pro_4_hyd_alph_FE2OG_OXY"/>
</dbReference>
<dbReference type="GO" id="GO:0005788">
    <property type="term" value="C:endoplasmic reticulum lumen"/>
    <property type="evidence" value="ECO:0007669"/>
    <property type="project" value="UniProtKB-SubCell"/>
</dbReference>
<evidence type="ECO:0000259" key="15">
    <source>
        <dbReference type="PROSITE" id="PS51471"/>
    </source>
</evidence>
<dbReference type="Pfam" id="PF13640">
    <property type="entry name" value="2OG-FeII_Oxy_3"/>
    <property type="match status" value="1"/>
</dbReference>
<dbReference type="Gene3D" id="2.60.120.620">
    <property type="entry name" value="q2cbj1_9rhob like domain"/>
    <property type="match status" value="1"/>
</dbReference>
<dbReference type="InterPro" id="IPR013547">
    <property type="entry name" value="P4H_N"/>
</dbReference>
<keyword evidence="14" id="KW-0732">Signal</keyword>
<dbReference type="InterPro" id="IPR059068">
    <property type="entry name" value="TPR_P4H"/>
</dbReference>
<gene>
    <name evidence="17" type="primary">P4HA3</name>
</gene>
<name>A0AAJ7T4V2_PETMA</name>
<keyword evidence="10" id="KW-0223">Dioxygenase</keyword>
<keyword evidence="6" id="KW-0479">Metal-binding</keyword>
<dbReference type="Gene3D" id="6.10.140.1460">
    <property type="match status" value="1"/>
</dbReference>
<dbReference type="Proteomes" id="UP001318040">
    <property type="component" value="Chromosome 16"/>
</dbReference>
<evidence type="ECO:0000256" key="10">
    <source>
        <dbReference type="ARBA" id="ARBA00022964"/>
    </source>
</evidence>
<feature type="chain" id="PRO_5042516451" description="procollagen-proline 4-dioxygenase" evidence="14">
    <location>
        <begin position="22"/>
        <end position="553"/>
    </location>
</feature>
<evidence type="ECO:0000256" key="13">
    <source>
        <dbReference type="ARBA" id="ARBA00023180"/>
    </source>
</evidence>
<dbReference type="SUPFAM" id="SSF48452">
    <property type="entry name" value="TPR-like"/>
    <property type="match status" value="1"/>
</dbReference>
<dbReference type="Pfam" id="PF23558">
    <property type="entry name" value="TPR_P4H"/>
    <property type="match status" value="1"/>
</dbReference>
<evidence type="ECO:0000256" key="9">
    <source>
        <dbReference type="ARBA" id="ARBA00022896"/>
    </source>
</evidence>
<evidence type="ECO:0000256" key="1">
    <source>
        <dbReference type="ARBA" id="ARBA00001961"/>
    </source>
</evidence>
<keyword evidence="8" id="KW-0256">Endoplasmic reticulum</keyword>
<comment type="cofactor">
    <cofactor evidence="1">
        <name>L-ascorbate</name>
        <dbReference type="ChEBI" id="CHEBI:38290"/>
    </cofactor>
</comment>
<dbReference type="Pfam" id="PF08336">
    <property type="entry name" value="P4Ha_N"/>
    <property type="match status" value="1"/>
</dbReference>
<dbReference type="PANTHER" id="PTHR10869:SF223">
    <property type="entry name" value="PROLYL 4-HYDROXYLASE SUBUNIT ALPHA-3"/>
    <property type="match status" value="1"/>
</dbReference>
<dbReference type="InterPro" id="IPR045054">
    <property type="entry name" value="P4HA-like"/>
</dbReference>
<sequence>MAVVVTTTMAMLGAMAMCGVSVRTVGSSAPGSDMFTALSDLQAAVSSEKRLVQKLGEYLSLEEARLEHLRRFLNKVQRAHERAYDARVAGTEGAVPTNPLDAFGLIKRLHLEWARVVHSPAADDNMRVLEESYAEGPVPGAVDLEGAARALMRAQDVYALDTRALAAGRFRSQAPSLALGATVAARLSADDCFHLGKVAYEEGDWYHSLPWLELSALGFRARRGSPRRLEDHASMVDALDHLAFTHFKIGNIQKAMNLSAELLSYEPAHQRVLKNLQKYVKMLGSAGEREVAPSPVGRPRSTHPRTRDAYEYLCRTHGNQRYAYRDPRFGCSYEDNGSPLLRLQPVKQELLSLRPRVLLFHDFVRDHETERIKQLAAPMLQRSVVASSGQQTTVSYRISKSAWLKQEQDAVIRRLDRRVAAITGLDTGPQHAEQLQVSNYGIAGHYEPHYDHATSENSSLYRMPAGNRVASILIYLSSVEVGGSTAFIYKNFSVPVIKNAAVFWWNLKRSGEADGDTLHAGCPVLVGNKWVANKWVRAFGQEFCRPCSLDPRE</sequence>
<dbReference type="PANTHER" id="PTHR10869">
    <property type="entry name" value="PROLYL 4-HYDROXYLASE ALPHA SUBUNIT"/>
    <property type="match status" value="1"/>
</dbReference>
<evidence type="ECO:0000256" key="6">
    <source>
        <dbReference type="ARBA" id="ARBA00022723"/>
    </source>
</evidence>
<evidence type="ECO:0000256" key="7">
    <source>
        <dbReference type="ARBA" id="ARBA00022803"/>
    </source>
</evidence>
<keyword evidence="12" id="KW-0408">Iron</keyword>
<evidence type="ECO:0000256" key="5">
    <source>
        <dbReference type="ARBA" id="ARBA00012269"/>
    </source>
</evidence>
<dbReference type="GO" id="GO:0005506">
    <property type="term" value="F:iron ion binding"/>
    <property type="evidence" value="ECO:0007669"/>
    <property type="project" value="InterPro"/>
</dbReference>
<evidence type="ECO:0000256" key="11">
    <source>
        <dbReference type="ARBA" id="ARBA00023002"/>
    </source>
</evidence>
<dbReference type="SMART" id="SM00702">
    <property type="entry name" value="P4Hc"/>
    <property type="match status" value="1"/>
</dbReference>
<evidence type="ECO:0000313" key="16">
    <source>
        <dbReference type="Proteomes" id="UP001318040"/>
    </source>
</evidence>
<reference evidence="17" key="1">
    <citation type="submission" date="2025-08" db="UniProtKB">
        <authorList>
            <consortium name="RefSeq"/>
        </authorList>
    </citation>
    <scope>IDENTIFICATION</scope>
    <source>
        <tissue evidence="17">Sperm</tissue>
    </source>
</reference>
<evidence type="ECO:0000256" key="2">
    <source>
        <dbReference type="ARBA" id="ARBA00002035"/>
    </source>
</evidence>
<dbReference type="RefSeq" id="XP_032811270.1">
    <property type="nucleotide sequence ID" value="XM_032955379.1"/>
</dbReference>
<dbReference type="InterPro" id="IPR006620">
    <property type="entry name" value="Pro_4_hyd_alph"/>
</dbReference>
<accession>A0AAJ7T4V2</accession>
<dbReference type="KEGG" id="pmrn:116942921"/>
<keyword evidence="11" id="KW-0560">Oxidoreductase</keyword>
<dbReference type="AlphaFoldDB" id="A0AAJ7T4V2"/>
<comment type="function">
    <text evidence="2">Catalyzes the post-translational formation of 4-hydroxyproline in -Xaa-Pro-Gly- sequences in collagens and other proteins.</text>
</comment>
<evidence type="ECO:0000313" key="17">
    <source>
        <dbReference type="RefSeq" id="XP_032811270.1"/>
    </source>
</evidence>
<dbReference type="FunFam" id="2.60.120.620:FF:000013">
    <property type="entry name" value="Prolyl 4-hydroxylase subunit alpha 3"/>
    <property type="match status" value="1"/>
</dbReference>
<dbReference type="GO" id="GO:0004656">
    <property type="term" value="F:procollagen-proline 4-dioxygenase activity"/>
    <property type="evidence" value="ECO:0007669"/>
    <property type="project" value="UniProtKB-EC"/>
</dbReference>
<dbReference type="CTD" id="283208"/>
<evidence type="ECO:0000256" key="14">
    <source>
        <dbReference type="SAM" id="SignalP"/>
    </source>
</evidence>
<keyword evidence="7" id="KW-0802">TPR repeat</keyword>
<feature type="domain" description="Fe2OG dioxygenase" evidence="15">
    <location>
        <begin position="431"/>
        <end position="538"/>
    </location>
</feature>
<feature type="signal peptide" evidence="14">
    <location>
        <begin position="1"/>
        <end position="21"/>
    </location>
</feature>
<proteinExistence type="inferred from homology"/>
<dbReference type="Gene3D" id="1.25.40.10">
    <property type="entry name" value="Tetratricopeptide repeat domain"/>
    <property type="match status" value="1"/>
</dbReference>
<keyword evidence="13" id="KW-0325">Glycoprotein</keyword>
<keyword evidence="16" id="KW-1185">Reference proteome</keyword>
<evidence type="ECO:0000256" key="3">
    <source>
        <dbReference type="ARBA" id="ARBA00004319"/>
    </source>
</evidence>
<evidence type="ECO:0000256" key="12">
    <source>
        <dbReference type="ARBA" id="ARBA00023004"/>
    </source>
</evidence>
<dbReference type="EC" id="1.14.11.2" evidence="5"/>